<keyword evidence="1" id="KW-1133">Transmembrane helix</keyword>
<evidence type="ECO:0000313" key="3">
    <source>
        <dbReference type="Proteomes" id="UP000003165"/>
    </source>
</evidence>
<keyword evidence="3" id="KW-1185">Reference proteome</keyword>
<keyword evidence="1" id="KW-0472">Membrane</keyword>
<dbReference type="Proteomes" id="UP000003165">
    <property type="component" value="Unassembled WGS sequence"/>
</dbReference>
<protein>
    <submittedName>
        <fullName evidence="2">Uncharacterized protein</fullName>
    </submittedName>
</protein>
<comment type="caution">
    <text evidence="2">The sequence shown here is derived from an EMBL/GenBank/DDBJ whole genome shotgun (WGS) entry which is preliminary data.</text>
</comment>
<gene>
    <name evidence="2" type="ORF">FuraDRAFT_3491</name>
</gene>
<evidence type="ECO:0000313" key="2">
    <source>
        <dbReference type="EMBL" id="EEG07060.1"/>
    </source>
</evidence>
<feature type="transmembrane region" description="Helical" evidence="1">
    <location>
        <begin position="43"/>
        <end position="64"/>
    </location>
</feature>
<name>B9Z805_9NEIS</name>
<evidence type="ECO:0000256" key="1">
    <source>
        <dbReference type="SAM" id="Phobius"/>
    </source>
</evidence>
<proteinExistence type="predicted"/>
<dbReference type="RefSeq" id="WP_008955510.1">
    <property type="nucleotide sequence ID" value="NZ_ACIS01000011.1"/>
</dbReference>
<feature type="transmembrane region" description="Helical" evidence="1">
    <location>
        <begin position="12"/>
        <end position="31"/>
    </location>
</feature>
<dbReference type="AlphaFoldDB" id="B9Z805"/>
<organism evidence="2 3">
    <name type="scientific">Pseudogulbenkiania ferrooxidans 2002</name>
    <dbReference type="NCBI Taxonomy" id="279714"/>
    <lineage>
        <taxon>Bacteria</taxon>
        <taxon>Pseudomonadati</taxon>
        <taxon>Pseudomonadota</taxon>
        <taxon>Betaproteobacteria</taxon>
        <taxon>Neisseriales</taxon>
        <taxon>Chromobacteriaceae</taxon>
        <taxon>Pseudogulbenkiania</taxon>
    </lineage>
</organism>
<reference evidence="2 3" key="1">
    <citation type="submission" date="2009-02" db="EMBL/GenBank/DDBJ databases">
        <title>Sequencing of the draft genome and assembly of Lutiella nitroferrum 2002.</title>
        <authorList>
            <consortium name="US DOE Joint Genome Institute (JGI-PGF)"/>
            <person name="Lucas S."/>
            <person name="Copeland A."/>
            <person name="Lapidus A."/>
            <person name="Glavina del Rio T."/>
            <person name="Tice H."/>
            <person name="Bruce D."/>
            <person name="Goodwin L."/>
            <person name="Pitluck S."/>
            <person name="Larimer F."/>
            <person name="Land M.L."/>
            <person name="Hauser L."/>
            <person name="Coates J.D."/>
        </authorList>
    </citation>
    <scope>NUCLEOTIDE SEQUENCE [LARGE SCALE GENOMIC DNA]</scope>
    <source>
        <strain evidence="2 3">2002</strain>
    </source>
</reference>
<dbReference type="EMBL" id="ACIS01000011">
    <property type="protein sequence ID" value="EEG07060.1"/>
    <property type="molecule type" value="Genomic_DNA"/>
</dbReference>
<keyword evidence="1" id="KW-0812">Transmembrane</keyword>
<accession>B9Z805</accession>
<sequence length="83" mass="9009" precursor="true">MSIESRHHAISMFLAFVAILGIAALFARYYQVPLKDLLSVGPYLLIGMFGCFGYAAHTVVRTVLARRAGVFYSTAGAARALAR</sequence>